<evidence type="ECO:0000313" key="4">
    <source>
        <dbReference type="Proteomes" id="UP000515908"/>
    </source>
</evidence>
<feature type="coiled-coil region" evidence="1">
    <location>
        <begin position="217"/>
        <end position="251"/>
    </location>
</feature>
<protein>
    <submittedName>
        <fullName evidence="3">Uncharacterized protein</fullName>
    </submittedName>
</protein>
<feature type="region of interest" description="Disordered" evidence="2">
    <location>
        <begin position="294"/>
        <end position="471"/>
    </location>
</feature>
<sequence length="471" mass="52236">MLIQDVAAEDPETRATRLRQMNATSGEGPIHAGTVTRLTMTLSDSIQQRSAELQLEKASVLLLVEKAMKLAAELQSAMMEATRSIYSCTSFLAEKEEEAPIPITHTSAAGMLDSLLSRTDLRESEGARALTTELEWSSDVLKATYRGIGEVVELLKKSVDQLATSTPLVQPADRPDRLATRVTALGTSAELERLLGGLVNSLRELKSRGQRQQDQLVRRLSHELQSHYESAKQYEQRIRALEEENTRLLTSMKLPSAGQPQTYDEEAPQPYPSSVSEGATSPEDFIIYTQNTPEKRFHASSRREGTAPDSQTANPTTYPKPSVKTNHHNNSSNTLTLEEVSDIKKRPSAVASKTRTSPPRRRSPVRKPSPTKPPARARYYPRGTRASSDDDSLTFPYKEGRSIWRTPERHRAATTVESPSPRGPLPHRSSPSKALRSPRNDSPLETATIPSSWRNHNTSVYSSRPLLSPAR</sequence>
<dbReference type="Proteomes" id="UP000515908">
    <property type="component" value="Chromosome 12"/>
</dbReference>
<evidence type="ECO:0000256" key="1">
    <source>
        <dbReference type="SAM" id="Coils"/>
    </source>
</evidence>
<feature type="compositionally biased region" description="Polar residues" evidence="2">
    <location>
        <begin position="308"/>
        <end position="319"/>
    </location>
</feature>
<dbReference type="OrthoDB" id="264404at2759"/>
<feature type="compositionally biased region" description="Basic and acidic residues" evidence="2">
    <location>
        <begin position="294"/>
        <end position="306"/>
    </location>
</feature>
<name>A0A7G2CKQ4_9TRYP</name>
<dbReference type="VEuPathDB" id="TriTrypDB:ADEAN_000628500"/>
<feature type="compositionally biased region" description="Polar residues" evidence="2">
    <location>
        <begin position="443"/>
        <end position="462"/>
    </location>
</feature>
<proteinExistence type="predicted"/>
<dbReference type="EMBL" id="LR877156">
    <property type="protein sequence ID" value="CAD2218792.1"/>
    <property type="molecule type" value="Genomic_DNA"/>
</dbReference>
<keyword evidence="4" id="KW-1185">Reference proteome</keyword>
<evidence type="ECO:0000313" key="3">
    <source>
        <dbReference type="EMBL" id="CAD2218792.1"/>
    </source>
</evidence>
<reference evidence="3 4" key="1">
    <citation type="submission" date="2020-08" db="EMBL/GenBank/DDBJ databases">
        <authorList>
            <person name="Newling K."/>
            <person name="Davey J."/>
            <person name="Forrester S."/>
        </authorList>
    </citation>
    <scope>NUCLEOTIDE SEQUENCE [LARGE SCALE GENOMIC DNA]</scope>
    <source>
        <strain evidence="4">Crithidia deanei Carvalho (ATCC PRA-265)</strain>
    </source>
</reference>
<evidence type="ECO:0000256" key="2">
    <source>
        <dbReference type="SAM" id="MobiDB-lite"/>
    </source>
</evidence>
<gene>
    <name evidence="3" type="ORF">ADEAN_000628500</name>
</gene>
<feature type="region of interest" description="Disordered" evidence="2">
    <location>
        <begin position="254"/>
        <end position="279"/>
    </location>
</feature>
<keyword evidence="1" id="KW-0175">Coiled coil</keyword>
<dbReference type="AlphaFoldDB" id="A0A7G2CKQ4"/>
<feature type="compositionally biased region" description="Low complexity" evidence="2">
    <location>
        <begin position="328"/>
        <end position="337"/>
    </location>
</feature>
<feature type="compositionally biased region" description="Basic and acidic residues" evidence="2">
    <location>
        <begin position="398"/>
        <end position="411"/>
    </location>
</feature>
<organism evidence="3 4">
    <name type="scientific">Angomonas deanei</name>
    <dbReference type="NCBI Taxonomy" id="59799"/>
    <lineage>
        <taxon>Eukaryota</taxon>
        <taxon>Discoba</taxon>
        <taxon>Euglenozoa</taxon>
        <taxon>Kinetoplastea</taxon>
        <taxon>Metakinetoplastina</taxon>
        <taxon>Trypanosomatida</taxon>
        <taxon>Trypanosomatidae</taxon>
        <taxon>Strigomonadinae</taxon>
        <taxon>Angomonas</taxon>
    </lineage>
</organism>
<accession>A0A7G2CKQ4</accession>